<comment type="caution">
    <text evidence="1">The sequence shown here is derived from an EMBL/GenBank/DDBJ whole genome shotgun (WGS) entry which is preliminary data.</text>
</comment>
<organism evidence="1 2">
    <name type="scientific">Microdochium trichocladiopsis</name>
    <dbReference type="NCBI Taxonomy" id="1682393"/>
    <lineage>
        <taxon>Eukaryota</taxon>
        <taxon>Fungi</taxon>
        <taxon>Dikarya</taxon>
        <taxon>Ascomycota</taxon>
        <taxon>Pezizomycotina</taxon>
        <taxon>Sordariomycetes</taxon>
        <taxon>Xylariomycetidae</taxon>
        <taxon>Xylariales</taxon>
        <taxon>Microdochiaceae</taxon>
        <taxon>Microdochium</taxon>
    </lineage>
</organism>
<keyword evidence="2" id="KW-1185">Reference proteome</keyword>
<dbReference type="RefSeq" id="XP_046010366.1">
    <property type="nucleotide sequence ID" value="XM_046148354.1"/>
</dbReference>
<evidence type="ECO:0000313" key="1">
    <source>
        <dbReference type="EMBL" id="KAH7027567.1"/>
    </source>
</evidence>
<dbReference type="GeneID" id="70177900"/>
<proteinExistence type="predicted"/>
<dbReference type="AlphaFoldDB" id="A0A9P8Y435"/>
<dbReference type="EMBL" id="JAGTJQ010000007">
    <property type="protein sequence ID" value="KAH7027567.1"/>
    <property type="molecule type" value="Genomic_DNA"/>
</dbReference>
<evidence type="ECO:0000313" key="2">
    <source>
        <dbReference type="Proteomes" id="UP000756346"/>
    </source>
</evidence>
<dbReference type="Proteomes" id="UP000756346">
    <property type="component" value="Unassembled WGS sequence"/>
</dbReference>
<sequence>MSMLTRAPLGATWLGRSTSGLGLQSVAAISTTISTGRTYPRGDAGEIAGSPVIELEACKGMVFPPSPIELSVSASAVSSSSSDFQLQRPKFDLCGPCFCRASSLFAAANKNGHFEEPPPSRLPGAHRAWASEPKIVASRQQANLSRELKASDYDCAMAALLVLSANHR</sequence>
<gene>
    <name evidence="1" type="ORF">B0I36DRAFT_140202</name>
</gene>
<accession>A0A9P8Y435</accession>
<name>A0A9P8Y435_9PEZI</name>
<protein>
    <submittedName>
        <fullName evidence="1">Uncharacterized protein</fullName>
    </submittedName>
</protein>
<reference evidence="1" key="1">
    <citation type="journal article" date="2021" name="Nat. Commun.">
        <title>Genetic determinants of endophytism in the Arabidopsis root mycobiome.</title>
        <authorList>
            <person name="Mesny F."/>
            <person name="Miyauchi S."/>
            <person name="Thiergart T."/>
            <person name="Pickel B."/>
            <person name="Atanasova L."/>
            <person name="Karlsson M."/>
            <person name="Huettel B."/>
            <person name="Barry K.W."/>
            <person name="Haridas S."/>
            <person name="Chen C."/>
            <person name="Bauer D."/>
            <person name="Andreopoulos W."/>
            <person name="Pangilinan J."/>
            <person name="LaButti K."/>
            <person name="Riley R."/>
            <person name="Lipzen A."/>
            <person name="Clum A."/>
            <person name="Drula E."/>
            <person name="Henrissat B."/>
            <person name="Kohler A."/>
            <person name="Grigoriev I.V."/>
            <person name="Martin F.M."/>
            <person name="Hacquard S."/>
        </authorList>
    </citation>
    <scope>NUCLEOTIDE SEQUENCE</scope>
    <source>
        <strain evidence="1">MPI-CAGE-CH-0230</strain>
    </source>
</reference>